<accession>A0A1Z5IYS0</accession>
<keyword evidence="1" id="KW-0812">Transmembrane</keyword>
<evidence type="ECO:0000313" key="3">
    <source>
        <dbReference type="Proteomes" id="UP000198414"/>
    </source>
</evidence>
<dbReference type="EMBL" id="BCMI01000031">
    <property type="protein sequence ID" value="GAX06980.1"/>
    <property type="molecule type" value="Genomic_DNA"/>
</dbReference>
<comment type="caution">
    <text evidence="2">The sequence shown here is derived from an EMBL/GenBank/DDBJ whole genome shotgun (WGS) entry which is preliminary data.</text>
</comment>
<proteinExistence type="predicted"/>
<reference evidence="2 3" key="1">
    <citation type="submission" date="2015-11" db="EMBL/GenBank/DDBJ databases">
        <title>Draft genome sequences of new species of the genus Lactobacillus isolated from orchardgrass silage.</title>
        <authorList>
            <person name="Tohno M."/>
            <person name="Tanizawa Y."/>
            <person name="Arita M."/>
        </authorList>
    </citation>
    <scope>NUCLEOTIDE SEQUENCE [LARGE SCALE GENOMIC DNA]</scope>
    <source>
        <strain evidence="2 3">IWT25</strain>
    </source>
</reference>
<keyword evidence="1" id="KW-0472">Membrane</keyword>
<dbReference type="RefSeq" id="WP_089121887.1">
    <property type="nucleotide sequence ID" value="NZ_BCMI01000031.1"/>
</dbReference>
<gene>
    <name evidence="2" type="ORF">IWT25_02328</name>
</gene>
<evidence type="ECO:0000313" key="2">
    <source>
        <dbReference type="EMBL" id="GAX06980.1"/>
    </source>
</evidence>
<dbReference type="AlphaFoldDB" id="A0A1Z5IYS0"/>
<evidence type="ECO:0000256" key="1">
    <source>
        <dbReference type="SAM" id="Phobius"/>
    </source>
</evidence>
<sequence>MNLSIWFHLFIMNLKAGMWIPEQYKYLDYMIENDWIVQLDYPEIDSKRVFRKHTAGSKFEITSIGRKSLFKFNWVLLPIAISLAALIISLIALKTVQ</sequence>
<dbReference type="Proteomes" id="UP000198414">
    <property type="component" value="Unassembled WGS sequence"/>
</dbReference>
<name>A0A1Z5IYS0_9LACO</name>
<protein>
    <submittedName>
        <fullName evidence="2">Uncharacterized protein</fullName>
    </submittedName>
</protein>
<keyword evidence="1" id="KW-1133">Transmembrane helix</keyword>
<organism evidence="2 3">
    <name type="scientific">Secundilactobacillus pentosiphilus</name>
    <dbReference type="NCBI Taxonomy" id="1714682"/>
    <lineage>
        <taxon>Bacteria</taxon>
        <taxon>Bacillati</taxon>
        <taxon>Bacillota</taxon>
        <taxon>Bacilli</taxon>
        <taxon>Lactobacillales</taxon>
        <taxon>Lactobacillaceae</taxon>
        <taxon>Secundilactobacillus</taxon>
    </lineage>
</organism>
<feature type="transmembrane region" description="Helical" evidence="1">
    <location>
        <begin position="74"/>
        <end position="93"/>
    </location>
</feature>